<dbReference type="InterPro" id="IPR036034">
    <property type="entry name" value="PDZ_sf"/>
</dbReference>
<name>A0A254T893_9BURK</name>
<dbReference type="Proteomes" id="UP000197535">
    <property type="component" value="Unassembled WGS sequence"/>
</dbReference>
<protein>
    <recommendedName>
        <fullName evidence="1">PDZ domain-containing protein</fullName>
    </recommendedName>
</protein>
<reference evidence="2 3" key="1">
    <citation type="submission" date="2016-02" db="EMBL/GenBank/DDBJ databases">
        <authorList>
            <person name="Wen L."/>
            <person name="He K."/>
            <person name="Yang H."/>
        </authorList>
    </citation>
    <scope>NUCLEOTIDE SEQUENCE [LARGE SCALE GENOMIC DNA]</scope>
    <source>
        <strain evidence="2 3">TSA40</strain>
    </source>
</reference>
<dbReference type="Gene3D" id="3.40.50.11550">
    <property type="match status" value="1"/>
</dbReference>
<organism evidence="2 3">
    <name type="scientific">Noviherbaspirillum denitrificans</name>
    <dbReference type="NCBI Taxonomy" id="1968433"/>
    <lineage>
        <taxon>Bacteria</taxon>
        <taxon>Pseudomonadati</taxon>
        <taxon>Pseudomonadota</taxon>
        <taxon>Betaproteobacteria</taxon>
        <taxon>Burkholderiales</taxon>
        <taxon>Oxalobacteraceae</taxon>
        <taxon>Noviherbaspirillum</taxon>
    </lineage>
</organism>
<dbReference type="SMART" id="SM00228">
    <property type="entry name" value="PDZ"/>
    <property type="match status" value="1"/>
</dbReference>
<dbReference type="SUPFAM" id="SSF159501">
    <property type="entry name" value="EreA/ChaN-like"/>
    <property type="match status" value="1"/>
</dbReference>
<dbReference type="Pfam" id="PF13180">
    <property type="entry name" value="PDZ_2"/>
    <property type="match status" value="1"/>
</dbReference>
<dbReference type="SUPFAM" id="SSF50156">
    <property type="entry name" value="PDZ domain-like"/>
    <property type="match status" value="1"/>
</dbReference>
<dbReference type="Gene3D" id="2.30.42.10">
    <property type="match status" value="1"/>
</dbReference>
<dbReference type="InterPro" id="IPR007314">
    <property type="entry name" value="Cofac_haem-bd_dom"/>
</dbReference>
<evidence type="ECO:0000313" key="3">
    <source>
        <dbReference type="Proteomes" id="UP000197535"/>
    </source>
</evidence>
<sequence length="308" mass="33709">MVIGFEMFPRRVQPVLDRWVKGELTLKQFLEQSEWDKVWNTPADLYVPLFQFARINRIPMVALNVDNALNKAIREKGWSQVPEAQREGVGRAAAPVEAYRDYLFDVYRMHASGHGAKEDKGTKAAKTDPAFGRFVESQTTWDRAMAEALAKQVKSAGKPLAVGIVGSGHLRFGHGIPHQLRDLGITNVGALVAMPADAECKDLPAGMADAVFTLPLQEDDKPEPPRLGVRLEDAEGAVRLTEVTAGSLAERTGLKVGDHLLEIAGTAVGKAPQVAASVRRQPPGTWLPIRVKRGDELLDIVVKFPAKQ</sequence>
<dbReference type="AlphaFoldDB" id="A0A254T893"/>
<evidence type="ECO:0000259" key="1">
    <source>
        <dbReference type="PROSITE" id="PS50106"/>
    </source>
</evidence>
<gene>
    <name evidence="2" type="ORF">AYR66_04355</name>
</gene>
<dbReference type="CDD" id="cd14727">
    <property type="entry name" value="ChanN-like"/>
    <property type="match status" value="1"/>
</dbReference>
<keyword evidence="3" id="KW-1185">Reference proteome</keyword>
<feature type="domain" description="PDZ" evidence="1">
    <location>
        <begin position="213"/>
        <end position="268"/>
    </location>
</feature>
<evidence type="ECO:0000313" key="2">
    <source>
        <dbReference type="EMBL" id="OWW18859.1"/>
    </source>
</evidence>
<dbReference type="PROSITE" id="PS50106">
    <property type="entry name" value="PDZ"/>
    <property type="match status" value="1"/>
</dbReference>
<comment type="caution">
    <text evidence="2">The sequence shown here is derived from an EMBL/GenBank/DDBJ whole genome shotgun (WGS) entry which is preliminary data.</text>
</comment>
<dbReference type="InterPro" id="IPR001478">
    <property type="entry name" value="PDZ"/>
</dbReference>
<dbReference type="EMBL" id="LSTO01000002">
    <property type="protein sequence ID" value="OWW18859.1"/>
    <property type="molecule type" value="Genomic_DNA"/>
</dbReference>
<accession>A0A254T893</accession>
<dbReference type="Pfam" id="PF04187">
    <property type="entry name" value="Cofac_haem_bdg"/>
    <property type="match status" value="1"/>
</dbReference>
<proteinExistence type="predicted"/>